<gene>
    <name evidence="3" type="ORF">DLM65_06855</name>
    <name evidence="2" type="ORF">JF886_08665</name>
</gene>
<dbReference type="Proteomes" id="UP000248724">
    <property type="component" value="Unassembled WGS sequence"/>
</dbReference>
<dbReference type="AlphaFoldDB" id="A0A2W5Z6V5"/>
<accession>A0A934N5I2</accession>
<accession>A0A2W5Z6V5</accession>
<name>A0A2W5Z6V5_9BACT</name>
<evidence type="ECO:0000313" key="5">
    <source>
        <dbReference type="Proteomes" id="UP000606991"/>
    </source>
</evidence>
<dbReference type="Proteomes" id="UP000606991">
    <property type="component" value="Unassembled WGS sequence"/>
</dbReference>
<reference evidence="2 5" key="3">
    <citation type="submission" date="2020-10" db="EMBL/GenBank/DDBJ databases">
        <title>Ca. Dormibacterota MAGs.</title>
        <authorList>
            <person name="Montgomery K."/>
        </authorList>
    </citation>
    <scope>NUCLEOTIDE SEQUENCE [LARGE SCALE GENOMIC DNA]</scope>
    <source>
        <strain evidence="2">SC8812_S17_18</strain>
    </source>
</reference>
<evidence type="ECO:0000256" key="1">
    <source>
        <dbReference type="SAM" id="MobiDB-lite"/>
    </source>
</evidence>
<feature type="region of interest" description="Disordered" evidence="1">
    <location>
        <begin position="63"/>
        <end position="96"/>
    </location>
</feature>
<comment type="caution">
    <text evidence="3">The sequence shown here is derived from an EMBL/GenBank/DDBJ whole genome shotgun (WGS) entry which is preliminary data.</text>
</comment>
<protein>
    <submittedName>
        <fullName evidence="3">Uncharacterized protein</fullName>
    </submittedName>
</protein>
<proteinExistence type="predicted"/>
<evidence type="ECO:0000313" key="3">
    <source>
        <dbReference type="EMBL" id="PZR81003.1"/>
    </source>
</evidence>
<sequence length="165" mass="17878">MRKRVNGEGSVSARPRSDGLWVARYTVVDEGVTRRPALYGKTRAEAARKLRAALTARDDQLRSRVGMPSVGSSAPRSRIGAASTRPEASRQGGRAGAVGHPRVKYIRIADVTSGLTREVWIHPDSIESIEANGNGQTILRLRSGRPLLVDRHIDVVLGDLGPEHS</sequence>
<dbReference type="EMBL" id="JAEKNS010000090">
    <property type="protein sequence ID" value="MBJ7594918.1"/>
    <property type="molecule type" value="Genomic_DNA"/>
</dbReference>
<dbReference type="RefSeq" id="WP_337311544.1">
    <property type="nucleotide sequence ID" value="NZ_JAEKNS010000090.1"/>
</dbReference>
<organism evidence="3 4">
    <name type="scientific">Candidatus Aeolococcus gillhamiae</name>
    <dbReference type="NCBI Taxonomy" id="3127015"/>
    <lineage>
        <taxon>Bacteria</taxon>
        <taxon>Bacillati</taxon>
        <taxon>Candidatus Dormiibacterota</taxon>
        <taxon>Candidatus Dormibacteria</taxon>
        <taxon>Candidatus Aeolococcales</taxon>
        <taxon>Candidatus Aeolococcaceae</taxon>
        <taxon>Candidatus Aeolococcus</taxon>
    </lineage>
</organism>
<reference evidence="3 4" key="1">
    <citation type="journal article" date="2017" name="Nature">
        <title>Atmospheric trace gases support primary production in Antarctic desert surface soil.</title>
        <authorList>
            <person name="Ji M."/>
            <person name="Greening C."/>
            <person name="Vanwonterghem I."/>
            <person name="Carere C.R."/>
            <person name="Bay S.K."/>
            <person name="Steen J.A."/>
            <person name="Montgomery K."/>
            <person name="Lines T."/>
            <person name="Beardall J."/>
            <person name="van Dorst J."/>
            <person name="Snape I."/>
            <person name="Stott M.B."/>
            <person name="Hugenholtz P."/>
            <person name="Ferrari B.C."/>
        </authorList>
    </citation>
    <scope>NUCLEOTIDE SEQUENCE [LARGE SCALE GENOMIC DNA]</scope>
    <source>
        <strain evidence="3">RRmetagenome_bin12</strain>
    </source>
</reference>
<evidence type="ECO:0000313" key="4">
    <source>
        <dbReference type="Proteomes" id="UP000248724"/>
    </source>
</evidence>
<dbReference type="EMBL" id="QHBU01000128">
    <property type="protein sequence ID" value="PZR81003.1"/>
    <property type="molecule type" value="Genomic_DNA"/>
</dbReference>
<reference evidence="3" key="2">
    <citation type="submission" date="2018-05" db="EMBL/GenBank/DDBJ databases">
        <authorList>
            <person name="Ferrari B."/>
        </authorList>
    </citation>
    <scope>NUCLEOTIDE SEQUENCE</scope>
    <source>
        <strain evidence="3">RRmetagenome_bin12</strain>
    </source>
</reference>
<evidence type="ECO:0000313" key="2">
    <source>
        <dbReference type="EMBL" id="MBJ7594918.1"/>
    </source>
</evidence>